<dbReference type="RefSeq" id="WP_023494140.1">
    <property type="nucleotide sequence ID" value="NZ_AYLO01000043.1"/>
</dbReference>
<gene>
    <name evidence="2" type="ORF">MGMO_44c00400</name>
</gene>
<organism evidence="2 3">
    <name type="scientific">Methyloglobulus morosus KoM1</name>
    <dbReference type="NCBI Taxonomy" id="1116472"/>
    <lineage>
        <taxon>Bacteria</taxon>
        <taxon>Pseudomonadati</taxon>
        <taxon>Pseudomonadota</taxon>
        <taxon>Gammaproteobacteria</taxon>
        <taxon>Methylococcales</taxon>
        <taxon>Methylococcaceae</taxon>
        <taxon>Methyloglobulus</taxon>
    </lineage>
</organism>
<feature type="region of interest" description="Disordered" evidence="1">
    <location>
        <begin position="175"/>
        <end position="197"/>
    </location>
</feature>
<comment type="caution">
    <text evidence="2">The sequence shown here is derived from an EMBL/GenBank/DDBJ whole genome shotgun (WGS) entry which is preliminary data.</text>
</comment>
<name>V5BHV3_9GAMM</name>
<evidence type="ECO:0000256" key="1">
    <source>
        <dbReference type="SAM" id="MobiDB-lite"/>
    </source>
</evidence>
<accession>V5BHV3</accession>
<keyword evidence="3" id="KW-1185">Reference proteome</keyword>
<evidence type="ECO:0000313" key="3">
    <source>
        <dbReference type="Proteomes" id="UP000017842"/>
    </source>
</evidence>
<evidence type="ECO:0000313" key="2">
    <source>
        <dbReference type="EMBL" id="ESS72890.1"/>
    </source>
</evidence>
<reference evidence="2 3" key="1">
    <citation type="journal article" date="2013" name="Genome Announc.">
        <title>Draft Genome Sequence of the Methanotrophic Gammaproteobacterium Methyloglobulus morosus DSM 22980 Strain KoM1.</title>
        <authorList>
            <person name="Poehlein A."/>
            <person name="Deutzmann J.S."/>
            <person name="Daniel R."/>
            <person name="Simeonova D.D."/>
        </authorList>
    </citation>
    <scope>NUCLEOTIDE SEQUENCE [LARGE SCALE GENOMIC DNA]</scope>
    <source>
        <strain evidence="2 3">KoM1</strain>
    </source>
</reference>
<dbReference type="PATRIC" id="fig|1116472.3.peg.1310"/>
<dbReference type="AlphaFoldDB" id="V5BHV3"/>
<dbReference type="OrthoDB" id="3212305at2"/>
<dbReference type="eggNOG" id="ENOG502ZIB2">
    <property type="taxonomic scope" value="Bacteria"/>
</dbReference>
<dbReference type="STRING" id="1116472.MGMO_44c00400"/>
<dbReference type="EMBL" id="AYLO01000043">
    <property type="protein sequence ID" value="ESS72890.1"/>
    <property type="molecule type" value="Genomic_DNA"/>
</dbReference>
<proteinExistence type="predicted"/>
<protein>
    <submittedName>
        <fullName evidence="2">Uncharacterized protein</fullName>
    </submittedName>
</protein>
<dbReference type="Proteomes" id="UP000017842">
    <property type="component" value="Unassembled WGS sequence"/>
</dbReference>
<sequence>MANNNAKPLKLALHGMDSRAVKTMMLFLQGPCKGEAFVVIDAEDADVDIFDADASNSKKLLENHLQTKIRRPVVVLSLREFVHEGILHLTKPIKTRDMLSVLDQAKTLTIELSKKTAAPETSTPSDPVGKEDFDLFNDELFEYISSSSWDEPPAPQSAAEILRVVTVPENVEPKPLVTDPVKTDKLPGNPTTTTSHPNLVALSVDNEPEEAPAGSQTQELETNLMVQEGNVRTDNPNAISARLASNPQAIIEEIGQKTGETTERQELKTYVSDLERNKTPKHQTAMRLDEKGFHDYIGEIEEINVNDPKQFDKAQYDPNDYYQGTVQSAFAECLSKGQILLLTSNWLSVTLFPNTREVWLDANDIEVKGLAGIKLKRKTVTETTLLATVDPKTTNEAYPLDKFENIEAFMWKLACWTSKGRYPQDIDYRLPVYLTHWPNFTRLLITPHALRIAALLIQGPRTMVNIAQMLKIEPQYAFIFISAAHAIGIANQAKRAADSLVQASDVQPNKAKGLLSKIMKKLRN</sequence>